<protein>
    <submittedName>
        <fullName evidence="3">UDP-glucuronate:xylan alpha-glucuronosyltransferase 3</fullName>
    </submittedName>
</protein>
<dbReference type="PANTHER" id="PTHR11183">
    <property type="entry name" value="GLYCOGENIN SUBFAMILY MEMBER"/>
    <property type="match status" value="1"/>
</dbReference>
<accession>A0ABS8UNC0</accession>
<organism evidence="3 4">
    <name type="scientific">Datura stramonium</name>
    <name type="common">Jimsonweed</name>
    <name type="synonym">Common thornapple</name>
    <dbReference type="NCBI Taxonomy" id="4076"/>
    <lineage>
        <taxon>Eukaryota</taxon>
        <taxon>Viridiplantae</taxon>
        <taxon>Streptophyta</taxon>
        <taxon>Embryophyta</taxon>
        <taxon>Tracheophyta</taxon>
        <taxon>Spermatophyta</taxon>
        <taxon>Magnoliopsida</taxon>
        <taxon>eudicotyledons</taxon>
        <taxon>Gunneridae</taxon>
        <taxon>Pentapetalae</taxon>
        <taxon>asterids</taxon>
        <taxon>lamiids</taxon>
        <taxon>Solanales</taxon>
        <taxon>Solanaceae</taxon>
        <taxon>Solanoideae</taxon>
        <taxon>Datureae</taxon>
        <taxon>Datura</taxon>
    </lineage>
</organism>
<dbReference type="EMBL" id="JACEIK010002228">
    <property type="protein sequence ID" value="MCD9559823.1"/>
    <property type="molecule type" value="Genomic_DNA"/>
</dbReference>
<keyword evidence="4" id="KW-1185">Reference proteome</keyword>
<evidence type="ECO:0000256" key="2">
    <source>
        <dbReference type="ARBA" id="ARBA00023211"/>
    </source>
</evidence>
<keyword evidence="2" id="KW-0464">Manganese</keyword>
<evidence type="ECO:0000256" key="1">
    <source>
        <dbReference type="ARBA" id="ARBA00022676"/>
    </source>
</evidence>
<evidence type="ECO:0000313" key="4">
    <source>
        <dbReference type="Proteomes" id="UP000823775"/>
    </source>
</evidence>
<gene>
    <name evidence="3" type="primary">GUX3_2</name>
    <name evidence="3" type="ORF">HAX54_018126</name>
</gene>
<sequence>MDHINEIESYNGGDQGYLNEIFTWWHRIPKHMNFFETLGRDEEEKKEMKHVFGADPPVSLCPALLGSETLTWWKVHDAMPENLHKYCLLRSKQKAALEWDRREAEKANYSDGHWKIKIKDPRLQICFEDFCFWESMLWHWGETNWTDNATSSPAAPKVNTASLSSL</sequence>
<comment type="caution">
    <text evidence="3">The sequence shown here is derived from an EMBL/GenBank/DDBJ whole genome shotgun (WGS) entry which is preliminary data.</text>
</comment>
<evidence type="ECO:0000313" key="3">
    <source>
        <dbReference type="EMBL" id="MCD9559823.1"/>
    </source>
</evidence>
<proteinExistence type="predicted"/>
<reference evidence="3 4" key="1">
    <citation type="journal article" date="2021" name="BMC Genomics">
        <title>Datura genome reveals duplications of psychoactive alkaloid biosynthetic genes and high mutation rate following tissue culture.</title>
        <authorList>
            <person name="Rajewski A."/>
            <person name="Carter-House D."/>
            <person name="Stajich J."/>
            <person name="Litt A."/>
        </authorList>
    </citation>
    <scope>NUCLEOTIDE SEQUENCE [LARGE SCALE GENOMIC DNA]</scope>
    <source>
        <strain evidence="3">AR-01</strain>
    </source>
</reference>
<keyword evidence="1" id="KW-0808">Transferase</keyword>
<dbReference type="InterPro" id="IPR050587">
    <property type="entry name" value="GNT1/Glycosyltrans_8"/>
</dbReference>
<keyword evidence="1" id="KW-0328">Glycosyltransferase</keyword>
<dbReference type="Proteomes" id="UP000823775">
    <property type="component" value="Unassembled WGS sequence"/>
</dbReference>
<name>A0ABS8UNC0_DATST</name>